<proteinExistence type="predicted"/>
<protein>
    <submittedName>
        <fullName evidence="1">Uncharacterized protein</fullName>
    </submittedName>
</protein>
<reference evidence="1 2" key="1">
    <citation type="submission" date="2015-02" db="EMBL/GenBank/DDBJ databases">
        <title>Single-cell genomics of uncultivated deep-branching MTB reveals a conserved set of magnetosome genes.</title>
        <authorList>
            <person name="Kolinko S."/>
            <person name="Richter M."/>
            <person name="Glockner F.O."/>
            <person name="Brachmann A."/>
            <person name="Schuler D."/>
        </authorList>
    </citation>
    <scope>NUCLEOTIDE SEQUENCE [LARGE SCALE GENOMIC DNA]</scope>
    <source>
        <strain evidence="1">SKK-01</strain>
    </source>
</reference>
<dbReference type="Proteomes" id="UP000033428">
    <property type="component" value="Unassembled WGS sequence"/>
</dbReference>
<accession>A0A0F0CMF5</accession>
<sequence>MDIESLWEKAVNETEVVRGRVSELSTFQETAVPYIFLSESLVSEGTTVVRRGKLLVEKPMIILPQSLPYFEGFDFEGEMETREEFVQTFFLLRGVKFPSLKYNNITQELKIEEEFLSKVIQKYKKQLEKKEEINTVLLTGPSECWQFSILFYIGALIGRCAKLDAEKLFKNRKRET</sequence>
<keyword evidence="2" id="KW-1185">Reference proteome</keyword>
<organism evidence="1 2">
    <name type="scientific">Candidatus Omnitrophus magneticus</name>
    <dbReference type="NCBI Taxonomy" id="1609969"/>
    <lineage>
        <taxon>Bacteria</taxon>
        <taxon>Pseudomonadati</taxon>
        <taxon>Candidatus Omnitrophota</taxon>
        <taxon>Candidatus Omnitrophus</taxon>
    </lineage>
</organism>
<evidence type="ECO:0000313" key="2">
    <source>
        <dbReference type="Proteomes" id="UP000033428"/>
    </source>
</evidence>
<gene>
    <name evidence="1" type="ORF">OMAG_001632</name>
</gene>
<evidence type="ECO:0000313" key="1">
    <source>
        <dbReference type="EMBL" id="KJJ84528.1"/>
    </source>
</evidence>
<dbReference type="AlphaFoldDB" id="A0A0F0CMF5"/>
<comment type="caution">
    <text evidence="1">The sequence shown here is derived from an EMBL/GenBank/DDBJ whole genome shotgun (WGS) entry which is preliminary data.</text>
</comment>
<name>A0A0F0CMF5_9BACT</name>
<dbReference type="EMBL" id="JYNY01000341">
    <property type="protein sequence ID" value="KJJ84528.1"/>
    <property type="molecule type" value="Genomic_DNA"/>
</dbReference>